<name>A0A7T1WVL3_9ACTN</name>
<feature type="binding site" evidence="3">
    <location>
        <position position="86"/>
    </location>
    <ligand>
        <name>Zn(2+)</name>
        <dbReference type="ChEBI" id="CHEBI:29105"/>
        <label>2</label>
    </ligand>
</feature>
<evidence type="ECO:0000256" key="2">
    <source>
        <dbReference type="ARBA" id="ARBA00022801"/>
    </source>
</evidence>
<dbReference type="SUPFAM" id="SSF53187">
    <property type="entry name" value="Zn-dependent exopeptidases"/>
    <property type="match status" value="1"/>
</dbReference>
<keyword evidence="2 5" id="KW-0378">Hydrolase</keyword>
<comment type="cofactor">
    <cofactor evidence="3">
        <name>Zn(2+)</name>
        <dbReference type="ChEBI" id="CHEBI:29105"/>
    </cofactor>
    <text evidence="3">Binds 2 Zn(2+) ions per subunit.</text>
</comment>
<evidence type="ECO:0000313" key="5">
    <source>
        <dbReference type="EMBL" id="QPP10886.1"/>
    </source>
</evidence>
<keyword evidence="6" id="KW-1185">Reference proteome</keyword>
<dbReference type="NCBIfam" id="NF006770">
    <property type="entry name" value="PRK09290.1-4"/>
    <property type="match status" value="1"/>
</dbReference>
<dbReference type="SUPFAM" id="SSF55031">
    <property type="entry name" value="Bacterial exopeptidase dimerisation domain"/>
    <property type="match status" value="1"/>
</dbReference>
<proteinExistence type="inferred from homology"/>
<reference evidence="6" key="1">
    <citation type="submission" date="2020-02" db="EMBL/GenBank/DDBJ databases">
        <title>Streptomyces sp. ASO4wet.</title>
        <authorList>
            <person name="Risdian C."/>
            <person name="Landwehr W."/>
            <person name="Schupp P."/>
            <person name="Wink J."/>
        </authorList>
    </citation>
    <scope>NUCLEOTIDE SEQUENCE [LARGE SCALE GENOMIC DNA]</scope>
    <source>
        <strain evidence="6">ASO4wet</strain>
    </source>
</reference>
<dbReference type="InterPro" id="IPR036264">
    <property type="entry name" value="Bact_exopeptidase_dim_dom"/>
</dbReference>
<dbReference type="Proteomes" id="UP000595046">
    <property type="component" value="Chromosome"/>
</dbReference>
<dbReference type="RefSeq" id="WP_197354811.1">
    <property type="nucleotide sequence ID" value="NZ_CP048882.1"/>
</dbReference>
<dbReference type="InterPro" id="IPR002933">
    <property type="entry name" value="Peptidase_M20"/>
</dbReference>
<keyword evidence="3" id="KW-0862">Zinc</keyword>
<accession>A0A7T1WVL3</accession>
<feature type="binding site" evidence="3">
    <location>
        <position position="186"/>
    </location>
    <ligand>
        <name>Zn(2+)</name>
        <dbReference type="ChEBI" id="CHEBI:29105"/>
        <label>1</label>
    </ligand>
</feature>
<feature type="binding site" evidence="4">
    <location>
        <position position="301"/>
    </location>
    <ligand>
        <name>allantoate</name>
        <dbReference type="ChEBI" id="CHEBI:17536"/>
    </ligand>
</feature>
<dbReference type="AlphaFoldDB" id="A0A7T1WVL3"/>
<feature type="binding site" evidence="3">
    <location>
        <position position="121"/>
    </location>
    <ligand>
        <name>Zn(2+)</name>
        <dbReference type="ChEBI" id="CHEBI:29105"/>
        <label>2</label>
    </ligand>
</feature>
<dbReference type="PIRSF" id="PIRSF001235">
    <property type="entry name" value="Amidase_carbamoylase"/>
    <property type="match status" value="1"/>
</dbReference>
<keyword evidence="3" id="KW-0479">Metal-binding</keyword>
<comment type="similarity">
    <text evidence="1">Belongs to the peptidase M20 family.</text>
</comment>
<dbReference type="InterPro" id="IPR010158">
    <property type="entry name" value="Amidase_Cbmase"/>
</dbReference>
<evidence type="ECO:0000313" key="6">
    <source>
        <dbReference type="Proteomes" id="UP000595046"/>
    </source>
</evidence>
<dbReference type="EMBL" id="CP048882">
    <property type="protein sequence ID" value="QPP10886.1"/>
    <property type="molecule type" value="Genomic_DNA"/>
</dbReference>
<feature type="binding site" evidence="3">
    <location>
        <position position="86"/>
    </location>
    <ligand>
        <name>Zn(2+)</name>
        <dbReference type="ChEBI" id="CHEBI:29105"/>
        <label>1</label>
    </ligand>
</feature>
<evidence type="ECO:0000256" key="3">
    <source>
        <dbReference type="PIRSR" id="PIRSR001235-1"/>
    </source>
</evidence>
<dbReference type="PANTHER" id="PTHR32494">
    <property type="entry name" value="ALLANTOATE DEIMINASE-RELATED"/>
    <property type="match status" value="1"/>
</dbReference>
<evidence type="ECO:0000256" key="1">
    <source>
        <dbReference type="ARBA" id="ARBA00006153"/>
    </source>
</evidence>
<dbReference type="GO" id="GO:0016813">
    <property type="term" value="F:hydrolase activity, acting on carbon-nitrogen (but not peptide) bonds, in linear amidines"/>
    <property type="evidence" value="ECO:0007669"/>
    <property type="project" value="InterPro"/>
</dbReference>
<dbReference type="Gene3D" id="3.40.630.10">
    <property type="entry name" value="Zn peptidases"/>
    <property type="match status" value="1"/>
</dbReference>
<feature type="binding site" evidence="4">
    <location>
        <position position="288"/>
    </location>
    <ligand>
        <name>allantoate</name>
        <dbReference type="ChEBI" id="CHEBI:17536"/>
    </ligand>
</feature>
<gene>
    <name evidence="5" type="ORF">G4Z16_21320</name>
</gene>
<feature type="binding site" evidence="4">
    <location>
        <position position="230"/>
    </location>
    <ligand>
        <name>allantoate</name>
        <dbReference type="ChEBI" id="CHEBI:17536"/>
    </ligand>
</feature>
<feature type="binding site" evidence="3">
    <location>
        <position position="75"/>
    </location>
    <ligand>
        <name>Zn(2+)</name>
        <dbReference type="ChEBI" id="CHEBI:29105"/>
        <label>1</label>
    </ligand>
</feature>
<dbReference type="GO" id="GO:0046872">
    <property type="term" value="F:metal ion binding"/>
    <property type="evidence" value="ECO:0007669"/>
    <property type="project" value="UniProtKB-KW"/>
</dbReference>
<dbReference type="Gene3D" id="3.30.70.360">
    <property type="match status" value="1"/>
</dbReference>
<sequence length="418" mass="43592">MWRDLAAIGKNKAGGGYRRYAWTGADTDCRAWFRAQAESRGLAYESDRNGNQWAWLGVTSAEEVARGNAVVTGSHLDSVPDGGAFDGPLGVVSAFAALDELRAKGAHFRVPLGLVNFTDEEGARFGLACVGSRLSVGGLTQKQAYELRDAEGVSLPQAMERAGHDPDGIGPDPDRLARIGAFVELHIEQGRALADPGLLAAAAAGDREAAAAGTAGHAVGVASAIWPHGRWRFDFRGEANHAGTTRLEDRRDPMLTYAGTVLAAREEAERAGALATFGKVAVEPNGVNAIPSVVRGWLDSRAPDEETLAAVVAGIESAAALRGRADGVEVGVTRESHTGTVEFAHDLRDRIARRLGGAPLLPTGAGHDAGILSASVPTAMLYVRNPTGVSHSPAESAEEDDCVAGVRALADVLEGLAC</sequence>
<dbReference type="KEGG" id="sbat:G4Z16_21320"/>
<dbReference type="PANTHER" id="PTHR32494:SF5">
    <property type="entry name" value="ALLANTOATE AMIDOHYDROLASE"/>
    <property type="match status" value="1"/>
</dbReference>
<protein>
    <submittedName>
        <fullName evidence="5">Allantoate amidohydrolase</fullName>
    </submittedName>
</protein>
<organism evidence="5 6">
    <name type="scientific">Streptomyces bathyalis</name>
    <dbReference type="NCBI Taxonomy" id="2710756"/>
    <lineage>
        <taxon>Bacteria</taxon>
        <taxon>Bacillati</taxon>
        <taxon>Actinomycetota</taxon>
        <taxon>Actinomycetes</taxon>
        <taxon>Kitasatosporales</taxon>
        <taxon>Streptomycetaceae</taxon>
        <taxon>Streptomyces</taxon>
    </lineage>
</organism>
<dbReference type="Pfam" id="PF01546">
    <property type="entry name" value="Peptidase_M20"/>
    <property type="match status" value="1"/>
</dbReference>
<feature type="binding site" evidence="3">
    <location>
        <position position="391"/>
    </location>
    <ligand>
        <name>Zn(2+)</name>
        <dbReference type="ChEBI" id="CHEBI:29105"/>
        <label>2</label>
    </ligand>
</feature>
<evidence type="ECO:0000256" key="4">
    <source>
        <dbReference type="PIRSR" id="PIRSR001235-2"/>
    </source>
</evidence>